<feature type="compositionally biased region" description="Low complexity" evidence="1">
    <location>
        <begin position="58"/>
        <end position="73"/>
    </location>
</feature>
<feature type="compositionally biased region" description="Acidic residues" evidence="1">
    <location>
        <begin position="146"/>
        <end position="158"/>
    </location>
</feature>
<dbReference type="EMBL" id="MU154554">
    <property type="protein sequence ID" value="KAF9496220.1"/>
    <property type="molecule type" value="Genomic_DNA"/>
</dbReference>
<organism evidence="3 4">
    <name type="scientific">Pleurotus eryngii</name>
    <name type="common">Boletus of the steppes</name>
    <dbReference type="NCBI Taxonomy" id="5323"/>
    <lineage>
        <taxon>Eukaryota</taxon>
        <taxon>Fungi</taxon>
        <taxon>Dikarya</taxon>
        <taxon>Basidiomycota</taxon>
        <taxon>Agaricomycotina</taxon>
        <taxon>Agaricomycetes</taxon>
        <taxon>Agaricomycetidae</taxon>
        <taxon>Agaricales</taxon>
        <taxon>Pleurotineae</taxon>
        <taxon>Pleurotaceae</taxon>
        <taxon>Pleurotus</taxon>
    </lineage>
</organism>
<dbReference type="Proteomes" id="UP000807025">
    <property type="component" value="Unassembled WGS sequence"/>
</dbReference>
<feature type="region of interest" description="Disordered" evidence="1">
    <location>
        <begin position="134"/>
        <end position="300"/>
    </location>
</feature>
<evidence type="ECO:0000313" key="4">
    <source>
        <dbReference type="Proteomes" id="UP000807025"/>
    </source>
</evidence>
<protein>
    <submittedName>
        <fullName evidence="3">Uncharacterized protein</fullName>
    </submittedName>
</protein>
<keyword evidence="4" id="KW-1185">Reference proteome</keyword>
<feature type="compositionally biased region" description="Basic and acidic residues" evidence="1">
    <location>
        <begin position="81"/>
        <end position="92"/>
    </location>
</feature>
<sequence length="391" mass="41774">MWLHAMSLFFFSTTTTIHSLTFPSNQSSEDAPLKHQQCEFSVKKRWRKEQEPGGGGQPNEPVVPVKKTSASAAKKVKKDKRTSAVRDAEDKTASAAAKKKLTLTAKILKNSGAGVAPPLCSAGTGVQLGSATLRIVSDRARHPQSDDEEGPDDDEDLKDGEGSDVNKEPALVVDKGKGKGKARDLHNFGTESDKDSDADAEEEKDEEAADEDAADEDADEKGAEGEDMGVGDDGELAAIGDDTVMNEDFMATPRKATTSKRDSSRSPVGHHHTAKAQRHTTSHTSASSVPEGSLFPPPSDHLEDLQGASRTTGGFAHGNAFGMAPNLADFVHDDDVPTIHTHSSSKVILYTTLARTNTPHLATIPWFPTLAPILKAVSRKYAIVAKSMISM</sequence>
<feature type="compositionally biased region" description="Basic and acidic residues" evidence="1">
    <location>
        <begin position="174"/>
        <end position="197"/>
    </location>
</feature>
<accession>A0A9P5ZY87</accession>
<dbReference type="AlphaFoldDB" id="A0A9P5ZY87"/>
<reference evidence="3" key="1">
    <citation type="submission" date="2020-11" db="EMBL/GenBank/DDBJ databases">
        <authorList>
            <consortium name="DOE Joint Genome Institute"/>
            <person name="Ahrendt S."/>
            <person name="Riley R."/>
            <person name="Andreopoulos W."/>
            <person name="Labutti K."/>
            <person name="Pangilinan J."/>
            <person name="Ruiz-Duenas F.J."/>
            <person name="Barrasa J.M."/>
            <person name="Sanchez-Garcia M."/>
            <person name="Camarero S."/>
            <person name="Miyauchi S."/>
            <person name="Serrano A."/>
            <person name="Linde D."/>
            <person name="Babiker R."/>
            <person name="Drula E."/>
            <person name="Ayuso-Fernandez I."/>
            <person name="Pacheco R."/>
            <person name="Padilla G."/>
            <person name="Ferreira P."/>
            <person name="Barriuso J."/>
            <person name="Kellner H."/>
            <person name="Castanera R."/>
            <person name="Alfaro M."/>
            <person name="Ramirez L."/>
            <person name="Pisabarro A.G."/>
            <person name="Kuo A."/>
            <person name="Tritt A."/>
            <person name="Lipzen A."/>
            <person name="He G."/>
            <person name="Yan M."/>
            <person name="Ng V."/>
            <person name="Cullen D."/>
            <person name="Martin F."/>
            <person name="Rosso M.-N."/>
            <person name="Henrissat B."/>
            <person name="Hibbett D."/>
            <person name="Martinez A.T."/>
            <person name="Grigoriev I.V."/>
        </authorList>
    </citation>
    <scope>NUCLEOTIDE SEQUENCE</scope>
    <source>
        <strain evidence="3">ATCC 90797</strain>
    </source>
</reference>
<name>A0A9P5ZY87_PLEER</name>
<comment type="caution">
    <text evidence="3">The sequence shown here is derived from an EMBL/GenBank/DDBJ whole genome shotgun (WGS) entry which is preliminary data.</text>
</comment>
<feature type="compositionally biased region" description="Basic residues" evidence="1">
    <location>
        <begin position="268"/>
        <end position="281"/>
    </location>
</feature>
<feature type="compositionally biased region" description="Basic and acidic residues" evidence="1">
    <location>
        <begin position="136"/>
        <end position="145"/>
    </location>
</feature>
<gene>
    <name evidence="3" type="ORF">BDN71DRAFT_1430349</name>
</gene>
<evidence type="ECO:0000313" key="3">
    <source>
        <dbReference type="EMBL" id="KAF9496220.1"/>
    </source>
</evidence>
<evidence type="ECO:0000256" key="1">
    <source>
        <dbReference type="SAM" id="MobiDB-lite"/>
    </source>
</evidence>
<proteinExistence type="predicted"/>
<feature type="signal peptide" evidence="2">
    <location>
        <begin position="1"/>
        <end position="19"/>
    </location>
</feature>
<feature type="chain" id="PRO_5040454206" evidence="2">
    <location>
        <begin position="20"/>
        <end position="391"/>
    </location>
</feature>
<feature type="region of interest" description="Disordered" evidence="1">
    <location>
        <begin position="44"/>
        <end position="97"/>
    </location>
</feature>
<evidence type="ECO:0000256" key="2">
    <source>
        <dbReference type="SAM" id="SignalP"/>
    </source>
</evidence>
<feature type="compositionally biased region" description="Acidic residues" evidence="1">
    <location>
        <begin position="198"/>
        <end position="235"/>
    </location>
</feature>
<keyword evidence="2" id="KW-0732">Signal</keyword>